<dbReference type="RefSeq" id="WP_035536118.1">
    <property type="nucleotide sequence ID" value="NZ_ARYL01000004.1"/>
</dbReference>
<dbReference type="PATRIC" id="fig|1280953.3.peg.902"/>
<reference evidence="1 2" key="1">
    <citation type="journal article" date="2014" name="Antonie Van Leeuwenhoek">
        <title>Hyphomonas beringensis sp. nov. and Hyphomonas chukchiensis sp. nov., isolated from surface seawater of the Bering Sea and Chukchi Sea.</title>
        <authorList>
            <person name="Li C."/>
            <person name="Lai Q."/>
            <person name="Li G."/>
            <person name="Dong C."/>
            <person name="Wang J."/>
            <person name="Liao Y."/>
            <person name="Shao Z."/>
        </authorList>
    </citation>
    <scope>NUCLEOTIDE SEQUENCE [LARGE SCALE GENOMIC DNA]</scope>
    <source>
        <strain evidence="1 2">SCH89</strain>
    </source>
</reference>
<organism evidence="1 2">
    <name type="scientific">Hyphomonas oceanitis SCH89</name>
    <dbReference type="NCBI Taxonomy" id="1280953"/>
    <lineage>
        <taxon>Bacteria</taxon>
        <taxon>Pseudomonadati</taxon>
        <taxon>Pseudomonadota</taxon>
        <taxon>Alphaproteobacteria</taxon>
        <taxon>Hyphomonadales</taxon>
        <taxon>Hyphomonadaceae</taxon>
        <taxon>Hyphomonas</taxon>
    </lineage>
</organism>
<dbReference type="OrthoDB" id="9847308at2"/>
<proteinExistence type="predicted"/>
<gene>
    <name evidence="1" type="ORF">HOC_04457</name>
</gene>
<sequence>MNRQPTKSRPKRKRGVDLLARNGVQRLTNHIDLRLKTMTDEIMQEAVMGLFTALIARKQERALVPARTRRKTGR</sequence>
<dbReference type="STRING" id="1280953.HOC_04457"/>
<keyword evidence="2" id="KW-1185">Reference proteome</keyword>
<dbReference type="EMBL" id="ARYL01000004">
    <property type="protein sequence ID" value="KDA03702.1"/>
    <property type="molecule type" value="Genomic_DNA"/>
</dbReference>
<evidence type="ECO:0000313" key="2">
    <source>
        <dbReference type="Proteomes" id="UP000024942"/>
    </source>
</evidence>
<evidence type="ECO:0000313" key="1">
    <source>
        <dbReference type="EMBL" id="KDA03702.1"/>
    </source>
</evidence>
<protein>
    <submittedName>
        <fullName evidence="1">Uncharacterized protein</fullName>
    </submittedName>
</protein>
<name>A0A059GA18_9PROT</name>
<dbReference type="AlphaFoldDB" id="A0A059GA18"/>
<accession>A0A059GA18</accession>
<dbReference type="Proteomes" id="UP000024942">
    <property type="component" value="Unassembled WGS sequence"/>
</dbReference>
<comment type="caution">
    <text evidence="1">The sequence shown here is derived from an EMBL/GenBank/DDBJ whole genome shotgun (WGS) entry which is preliminary data.</text>
</comment>